<dbReference type="Gene3D" id="3.30.1370.60">
    <property type="entry name" value="Hypothetical oxidoreductase yiak, domain 2"/>
    <property type="match status" value="1"/>
</dbReference>
<evidence type="ECO:0000256" key="2">
    <source>
        <dbReference type="ARBA" id="ARBA00023002"/>
    </source>
</evidence>
<organism evidence="3 4">
    <name type="scientific">Propylenella binzhouense</name>
    <dbReference type="NCBI Taxonomy" id="2555902"/>
    <lineage>
        <taxon>Bacteria</taxon>
        <taxon>Pseudomonadati</taxon>
        <taxon>Pseudomonadota</taxon>
        <taxon>Alphaproteobacteria</taxon>
        <taxon>Hyphomicrobiales</taxon>
        <taxon>Propylenellaceae</taxon>
        <taxon>Propylenella</taxon>
    </lineage>
</organism>
<dbReference type="SUPFAM" id="SSF89733">
    <property type="entry name" value="L-sulfolactate dehydrogenase-like"/>
    <property type="match status" value="1"/>
</dbReference>
<dbReference type="InterPro" id="IPR043143">
    <property type="entry name" value="Mal/L-sulf/L-lact_DH-like_NADP"/>
</dbReference>
<comment type="similarity">
    <text evidence="1">Belongs to the LDH2/MDH2 oxidoreductase family.</text>
</comment>
<dbReference type="GO" id="GO:0016491">
    <property type="term" value="F:oxidoreductase activity"/>
    <property type="evidence" value="ECO:0007669"/>
    <property type="project" value="UniProtKB-KW"/>
</dbReference>
<dbReference type="AlphaFoldDB" id="A0A964WUV9"/>
<proteinExistence type="inferred from homology"/>
<dbReference type="Gene3D" id="1.10.1530.10">
    <property type="match status" value="1"/>
</dbReference>
<protein>
    <submittedName>
        <fullName evidence="3">Ldh family oxidoreductase</fullName>
    </submittedName>
</protein>
<evidence type="ECO:0000256" key="1">
    <source>
        <dbReference type="ARBA" id="ARBA00006056"/>
    </source>
</evidence>
<gene>
    <name evidence="3" type="ORF">E4O86_17415</name>
</gene>
<reference evidence="3" key="1">
    <citation type="submission" date="2019-03" db="EMBL/GenBank/DDBJ databases">
        <title>Afifella sp. nov., isolated from activated sludge.</title>
        <authorList>
            <person name="Li Q."/>
            <person name="Liu Y."/>
        </authorList>
    </citation>
    <scope>NUCLEOTIDE SEQUENCE</scope>
    <source>
        <strain evidence="3">L72</strain>
    </source>
</reference>
<evidence type="ECO:0000313" key="4">
    <source>
        <dbReference type="Proteomes" id="UP000773614"/>
    </source>
</evidence>
<dbReference type="InterPro" id="IPR003767">
    <property type="entry name" value="Malate/L-lactate_DH-like"/>
</dbReference>
<dbReference type="PANTHER" id="PTHR11091:SF0">
    <property type="entry name" value="MALATE DEHYDROGENASE"/>
    <property type="match status" value="1"/>
</dbReference>
<dbReference type="InterPro" id="IPR036111">
    <property type="entry name" value="Mal/L-sulfo/L-lacto_DH-like_sf"/>
</dbReference>
<keyword evidence="4" id="KW-1185">Reference proteome</keyword>
<accession>A0A964WUV9</accession>
<name>A0A964WUV9_9HYPH</name>
<dbReference type="PANTHER" id="PTHR11091">
    <property type="entry name" value="OXIDOREDUCTASE-RELATED"/>
    <property type="match status" value="1"/>
</dbReference>
<dbReference type="Pfam" id="PF02615">
    <property type="entry name" value="Ldh_2"/>
    <property type="match status" value="1"/>
</dbReference>
<sequence length="361" mass="37222">MDWRRAACRCMVAAAKRRSIGMAPKKVSVGLDELRRVAVRIFAARGMPEANAARVAEVLVWADAGGHGSHGVGRIPTYLKFIEAGDLDPAGVPLVDVDSGAVFRVDARRTAGAAALSLAVGMAEERARRHGVAFGVVGHTTHIGAAGYYAQRLAEAGLVGIVLSAGVPLMAYHGTKVASVATAPLSVAIPAGDRPPLLLDMASSVVALGKIRQALANGTPLQPGWALTADGRPTTDPAEAGIQLPLGGAKGAGLALMFEAIASLLGSAPVLVEALGGAGRRRHVQNAALIAVDVAKFREPAGFAADVAALVDTLKRLPKAEGVEEILMPGERSQALRARAAARGVEIRADLWDELQALARA</sequence>
<evidence type="ECO:0000313" key="3">
    <source>
        <dbReference type="EMBL" id="MYZ49491.1"/>
    </source>
</evidence>
<dbReference type="EMBL" id="SPKJ01000077">
    <property type="protein sequence ID" value="MYZ49491.1"/>
    <property type="molecule type" value="Genomic_DNA"/>
</dbReference>
<comment type="caution">
    <text evidence="3">The sequence shown here is derived from an EMBL/GenBank/DDBJ whole genome shotgun (WGS) entry which is preliminary data.</text>
</comment>
<dbReference type="Proteomes" id="UP000773614">
    <property type="component" value="Unassembled WGS sequence"/>
</dbReference>
<dbReference type="InterPro" id="IPR043144">
    <property type="entry name" value="Mal/L-sulf/L-lact_DH-like_ah"/>
</dbReference>
<keyword evidence="2" id="KW-0560">Oxidoreductase</keyword>